<evidence type="ECO:0000256" key="1">
    <source>
        <dbReference type="SAM" id="Phobius"/>
    </source>
</evidence>
<evidence type="ECO:0000313" key="2">
    <source>
        <dbReference type="EMBL" id="KRH94280.1"/>
    </source>
</evidence>
<keyword evidence="3" id="KW-1185">Reference proteome</keyword>
<sequence length="240" mass="27891">MDTKSIQKNSKRNLSFLFFAVSLFGIYYFFRFRLLIGLTVLCVIPRNSAAIRITILAIALLMATMWFLNSFFSIKSKADEIKRAIDESGKSFFDKIFDKIPMPRAQSSQEEAPVFNFTEIDAAPIIEKESEKEKIDTWTNPVSEYRSKYEITPLTVEKVKNLPSELKEDAIVHIIQPPIQQKVNEELKKENGPKYIPYDPMLDVKLLLMDDMPESEKQKLLQENAKKKNEFDRRLAQELK</sequence>
<proteinExistence type="predicted"/>
<evidence type="ECO:0000313" key="3">
    <source>
        <dbReference type="Proteomes" id="UP000051530"/>
    </source>
</evidence>
<reference evidence="2 3" key="1">
    <citation type="submission" date="2015-07" db="EMBL/GenBank/DDBJ databases">
        <title>The genome of Pseudoloma neurophilia, a relevant intracellular parasite of the zebrafish.</title>
        <authorList>
            <person name="Ndikumana S."/>
            <person name="Pelin A."/>
            <person name="Sanders J."/>
            <person name="Corradi N."/>
        </authorList>
    </citation>
    <scope>NUCLEOTIDE SEQUENCE [LARGE SCALE GENOMIC DNA]</scope>
    <source>
        <strain evidence="2 3">MK1</strain>
    </source>
</reference>
<dbReference type="EMBL" id="LGUB01000102">
    <property type="protein sequence ID" value="KRH94280.1"/>
    <property type="molecule type" value="Genomic_DNA"/>
</dbReference>
<keyword evidence="1" id="KW-0472">Membrane</keyword>
<feature type="transmembrane region" description="Helical" evidence="1">
    <location>
        <begin position="50"/>
        <end position="68"/>
    </location>
</feature>
<organism evidence="2 3">
    <name type="scientific">Pseudoloma neurophilia</name>
    <dbReference type="NCBI Taxonomy" id="146866"/>
    <lineage>
        <taxon>Eukaryota</taxon>
        <taxon>Fungi</taxon>
        <taxon>Fungi incertae sedis</taxon>
        <taxon>Microsporidia</taxon>
        <taxon>Pseudoloma</taxon>
    </lineage>
</organism>
<name>A0A0R0LYT5_9MICR</name>
<dbReference type="Proteomes" id="UP000051530">
    <property type="component" value="Unassembled WGS sequence"/>
</dbReference>
<dbReference type="VEuPathDB" id="MicrosporidiaDB:M153_3140006112"/>
<keyword evidence="1" id="KW-0812">Transmembrane</keyword>
<keyword evidence="1" id="KW-1133">Transmembrane helix</keyword>
<accession>A0A0R0LYT5</accession>
<gene>
    <name evidence="2" type="ORF">M153_3140006112</name>
</gene>
<comment type="caution">
    <text evidence="2">The sequence shown here is derived from an EMBL/GenBank/DDBJ whole genome shotgun (WGS) entry which is preliminary data.</text>
</comment>
<dbReference type="AlphaFoldDB" id="A0A0R0LYT5"/>
<protein>
    <submittedName>
        <fullName evidence="2">Uncharacterized protein</fullName>
    </submittedName>
</protein>
<feature type="transmembrane region" description="Helical" evidence="1">
    <location>
        <begin position="12"/>
        <end position="30"/>
    </location>
</feature>